<keyword evidence="2" id="KW-1185">Reference proteome</keyword>
<proteinExistence type="predicted"/>
<comment type="caution">
    <text evidence="1">The sequence shown here is derived from an EMBL/GenBank/DDBJ whole genome shotgun (WGS) entry which is preliminary data.</text>
</comment>
<protein>
    <submittedName>
        <fullName evidence="1">Uncharacterized protein</fullName>
    </submittedName>
</protein>
<dbReference type="EMBL" id="JAHRIQ010033167">
    <property type="protein sequence ID" value="MEQ2231357.1"/>
    <property type="molecule type" value="Genomic_DNA"/>
</dbReference>
<gene>
    <name evidence="1" type="ORF">ILYODFUR_038698</name>
</gene>
<dbReference type="Proteomes" id="UP001482620">
    <property type="component" value="Unassembled WGS sequence"/>
</dbReference>
<accession>A0ABV0TGI8</accession>
<name>A0ABV0TGI8_9TELE</name>
<evidence type="ECO:0000313" key="2">
    <source>
        <dbReference type="Proteomes" id="UP001482620"/>
    </source>
</evidence>
<evidence type="ECO:0000313" key="1">
    <source>
        <dbReference type="EMBL" id="MEQ2231357.1"/>
    </source>
</evidence>
<reference evidence="1 2" key="1">
    <citation type="submission" date="2021-06" db="EMBL/GenBank/DDBJ databases">
        <authorList>
            <person name="Palmer J.M."/>
        </authorList>
    </citation>
    <scope>NUCLEOTIDE SEQUENCE [LARGE SCALE GENOMIC DNA]</scope>
    <source>
        <strain evidence="2">if_2019</strain>
        <tissue evidence="1">Muscle</tissue>
    </source>
</reference>
<sequence>MQLFSVFTPLALRLHAYIGGVASSSFRRGGGAGAELKLLDFKMSSLYHLIREVMDYSLNVSTINPGGLHRTPLEDRRCSVSLFLLTLYPDPEVGCFNEAPVCPV</sequence>
<organism evidence="1 2">
    <name type="scientific">Ilyodon furcidens</name>
    <name type="common">goldbreast splitfin</name>
    <dbReference type="NCBI Taxonomy" id="33524"/>
    <lineage>
        <taxon>Eukaryota</taxon>
        <taxon>Metazoa</taxon>
        <taxon>Chordata</taxon>
        <taxon>Craniata</taxon>
        <taxon>Vertebrata</taxon>
        <taxon>Euteleostomi</taxon>
        <taxon>Actinopterygii</taxon>
        <taxon>Neopterygii</taxon>
        <taxon>Teleostei</taxon>
        <taxon>Neoteleostei</taxon>
        <taxon>Acanthomorphata</taxon>
        <taxon>Ovalentaria</taxon>
        <taxon>Atherinomorphae</taxon>
        <taxon>Cyprinodontiformes</taxon>
        <taxon>Goodeidae</taxon>
        <taxon>Ilyodon</taxon>
    </lineage>
</organism>